<evidence type="ECO:0000313" key="2">
    <source>
        <dbReference type="EMBL" id="KAK4213115.1"/>
    </source>
</evidence>
<reference evidence="2" key="2">
    <citation type="submission" date="2023-05" db="EMBL/GenBank/DDBJ databases">
        <authorList>
            <consortium name="Lawrence Berkeley National Laboratory"/>
            <person name="Steindorff A."/>
            <person name="Hensen N."/>
            <person name="Bonometti L."/>
            <person name="Westerberg I."/>
            <person name="Brannstrom I.O."/>
            <person name="Guillou S."/>
            <person name="Cros-Aarteil S."/>
            <person name="Calhoun S."/>
            <person name="Haridas S."/>
            <person name="Kuo A."/>
            <person name="Mondo S."/>
            <person name="Pangilinan J."/>
            <person name="Riley R."/>
            <person name="Labutti K."/>
            <person name="Andreopoulos B."/>
            <person name="Lipzen A."/>
            <person name="Chen C."/>
            <person name="Yanf M."/>
            <person name="Daum C."/>
            <person name="Ng V."/>
            <person name="Clum A."/>
            <person name="Ohm R."/>
            <person name="Martin F."/>
            <person name="Silar P."/>
            <person name="Natvig D."/>
            <person name="Lalanne C."/>
            <person name="Gautier V."/>
            <person name="Ament-Velasquez S.L."/>
            <person name="Kruys A."/>
            <person name="Hutchinson M.I."/>
            <person name="Powell A.J."/>
            <person name="Barry K."/>
            <person name="Miller A.N."/>
            <person name="Grigoriev I.V."/>
            <person name="Debuchy R."/>
            <person name="Gladieux P."/>
            <person name="Thoren M.H."/>
            <person name="Johannesson H."/>
        </authorList>
    </citation>
    <scope>NUCLEOTIDE SEQUENCE</scope>
    <source>
        <strain evidence="2">PSN293</strain>
    </source>
</reference>
<feature type="compositionally biased region" description="Polar residues" evidence="1">
    <location>
        <begin position="295"/>
        <end position="307"/>
    </location>
</feature>
<comment type="caution">
    <text evidence="2">The sequence shown here is derived from an EMBL/GenBank/DDBJ whole genome shotgun (WGS) entry which is preliminary data.</text>
</comment>
<keyword evidence="3" id="KW-1185">Reference proteome</keyword>
<sequence>MDDVNPSLMRPSGGDLRPESIPVTSQAQSLKRQGDGSLSDEQLLKRKRAVLKYAPLDPSGIFLGKRPRQITFIPRESDKGDILLDKFEPDSVNWYVPSKAKENKIATMGATACDRESLEAFRKTVELMAMKTEESHGCIYFKWNIEFVTSAEHEEQKRALLRTESQPKPNLPKIEPAMTQPKPAQPEPVVNLPNAPVAPVQPVVGRMTPTVAQPKPDLTPKPATLFGKPSPLFATLFAKPPTTQSKPDQPELKPHLPQPKVTLPTTEPIGKIMPTEIQPQLKPNLETAVTRAKPTVTQGTPALSQPQAGALVSPGLRHPTPIAVLEDDVRRAGGPCASCNNPNHVVAVCPCPTDAPFGAIPFCPVHNSRTHSFDKCEQTQLRIVQPEVVAQPEPNAGSNPELPARRTVINDVPYFIHYLIKNRVNRPPILSEICWLSLVARCPVQIEIADPRGFPWTKEFSRMIRRPYVFEDTCSGKVHWSRWDPNRHQNGNLPVDPALRYEYSWQIKPTAQIRRELLDGRLKSQSIVDNTD</sequence>
<evidence type="ECO:0000313" key="3">
    <source>
        <dbReference type="Proteomes" id="UP001301769"/>
    </source>
</evidence>
<proteinExistence type="predicted"/>
<accession>A0AAN7B9L4</accession>
<name>A0AAN7B9L4_9PEZI</name>
<organism evidence="2 3">
    <name type="scientific">Rhypophila decipiens</name>
    <dbReference type="NCBI Taxonomy" id="261697"/>
    <lineage>
        <taxon>Eukaryota</taxon>
        <taxon>Fungi</taxon>
        <taxon>Dikarya</taxon>
        <taxon>Ascomycota</taxon>
        <taxon>Pezizomycotina</taxon>
        <taxon>Sordariomycetes</taxon>
        <taxon>Sordariomycetidae</taxon>
        <taxon>Sordariales</taxon>
        <taxon>Naviculisporaceae</taxon>
        <taxon>Rhypophila</taxon>
    </lineage>
</organism>
<feature type="compositionally biased region" description="Polar residues" evidence="1">
    <location>
        <begin position="22"/>
        <end position="31"/>
    </location>
</feature>
<feature type="region of interest" description="Disordered" evidence="1">
    <location>
        <begin position="1"/>
        <end position="39"/>
    </location>
</feature>
<protein>
    <submittedName>
        <fullName evidence="2">Uncharacterized protein</fullName>
    </submittedName>
</protein>
<gene>
    <name evidence="2" type="ORF">QBC37DRAFT_400838</name>
</gene>
<evidence type="ECO:0000256" key="1">
    <source>
        <dbReference type="SAM" id="MobiDB-lite"/>
    </source>
</evidence>
<dbReference type="Proteomes" id="UP001301769">
    <property type="component" value="Unassembled WGS sequence"/>
</dbReference>
<dbReference type="EMBL" id="MU858114">
    <property type="protein sequence ID" value="KAK4213115.1"/>
    <property type="molecule type" value="Genomic_DNA"/>
</dbReference>
<dbReference type="AlphaFoldDB" id="A0AAN7B9L4"/>
<feature type="region of interest" description="Disordered" evidence="1">
    <location>
        <begin position="238"/>
        <end position="315"/>
    </location>
</feature>
<reference evidence="2" key="1">
    <citation type="journal article" date="2023" name="Mol. Phylogenet. Evol.">
        <title>Genome-scale phylogeny and comparative genomics of the fungal order Sordariales.</title>
        <authorList>
            <person name="Hensen N."/>
            <person name="Bonometti L."/>
            <person name="Westerberg I."/>
            <person name="Brannstrom I.O."/>
            <person name="Guillou S."/>
            <person name="Cros-Aarteil S."/>
            <person name="Calhoun S."/>
            <person name="Haridas S."/>
            <person name="Kuo A."/>
            <person name="Mondo S."/>
            <person name="Pangilinan J."/>
            <person name="Riley R."/>
            <person name="LaButti K."/>
            <person name="Andreopoulos B."/>
            <person name="Lipzen A."/>
            <person name="Chen C."/>
            <person name="Yan M."/>
            <person name="Daum C."/>
            <person name="Ng V."/>
            <person name="Clum A."/>
            <person name="Steindorff A."/>
            <person name="Ohm R.A."/>
            <person name="Martin F."/>
            <person name="Silar P."/>
            <person name="Natvig D.O."/>
            <person name="Lalanne C."/>
            <person name="Gautier V."/>
            <person name="Ament-Velasquez S.L."/>
            <person name="Kruys A."/>
            <person name="Hutchinson M.I."/>
            <person name="Powell A.J."/>
            <person name="Barry K."/>
            <person name="Miller A.N."/>
            <person name="Grigoriev I.V."/>
            <person name="Debuchy R."/>
            <person name="Gladieux P."/>
            <person name="Hiltunen Thoren M."/>
            <person name="Johannesson H."/>
        </authorList>
    </citation>
    <scope>NUCLEOTIDE SEQUENCE</scope>
    <source>
        <strain evidence="2">PSN293</strain>
    </source>
</reference>